<feature type="chain" id="PRO_5012665019" evidence="2">
    <location>
        <begin position="25"/>
        <end position="383"/>
    </location>
</feature>
<feature type="compositionally biased region" description="Acidic residues" evidence="1">
    <location>
        <begin position="245"/>
        <end position="255"/>
    </location>
</feature>
<protein>
    <submittedName>
        <fullName evidence="3">Uncharacterized protein</fullName>
    </submittedName>
</protein>
<dbReference type="GeneID" id="39984328"/>
<feature type="region of interest" description="Disordered" evidence="1">
    <location>
        <begin position="197"/>
        <end position="219"/>
    </location>
</feature>
<evidence type="ECO:0000313" key="3">
    <source>
        <dbReference type="EMBL" id="ORC90259.1"/>
    </source>
</evidence>
<dbReference type="Proteomes" id="UP000192257">
    <property type="component" value="Unassembled WGS sequence"/>
</dbReference>
<evidence type="ECO:0000256" key="2">
    <source>
        <dbReference type="SAM" id="SignalP"/>
    </source>
</evidence>
<evidence type="ECO:0000256" key="1">
    <source>
        <dbReference type="SAM" id="MobiDB-lite"/>
    </source>
</evidence>
<dbReference type="EMBL" id="NBCO01000009">
    <property type="protein sequence ID" value="ORC90259.1"/>
    <property type="molecule type" value="Genomic_DNA"/>
</dbReference>
<keyword evidence="2" id="KW-0732">Signal</keyword>
<accession>A0A1X0P158</accession>
<comment type="caution">
    <text evidence="3">The sequence shown here is derived from an EMBL/GenBank/DDBJ whole genome shotgun (WGS) entry which is preliminary data.</text>
</comment>
<evidence type="ECO:0000313" key="4">
    <source>
        <dbReference type="Proteomes" id="UP000192257"/>
    </source>
</evidence>
<dbReference type="VEuPathDB" id="TriTrypDB:TM35_000093090"/>
<keyword evidence="4" id="KW-1185">Reference proteome</keyword>
<reference evidence="3 4" key="1">
    <citation type="submission" date="2017-03" db="EMBL/GenBank/DDBJ databases">
        <title>An alternative strategy for trypanosome survival in the mammalian bloodstream revealed through genome and transcriptome analysis of the ubiquitous bovine parasite Trypanosoma (Megatrypanum) theileri.</title>
        <authorList>
            <person name="Kelly S."/>
            <person name="Ivens A."/>
            <person name="Mott A."/>
            <person name="O'Neill E."/>
            <person name="Emms D."/>
            <person name="Macleod O."/>
            <person name="Voorheis P."/>
            <person name="Matthews J."/>
            <person name="Matthews K."/>
            <person name="Carrington M."/>
        </authorList>
    </citation>
    <scope>NUCLEOTIDE SEQUENCE [LARGE SCALE GENOMIC DNA]</scope>
    <source>
        <strain evidence="3">Edinburgh</strain>
    </source>
</reference>
<dbReference type="AlphaFoldDB" id="A0A1X0P158"/>
<sequence length="383" mass="44317">MSEKWKKNPLFRLLAFLDIVGLQTFSVKNDITDDGVFIEANRTFSPDSVIHKILTHGLHSLHANIKRLFLVEEEQKILLQFIGDPNEASSSFCQGLLKPSSLTSFLDIVENELPVWALIRIKEVFGLLSSSTTITEQFLIDALDDWMQKRTPRENDAMVLSCGVQPDMLDSARARADELPNAVEDFIIDVVFPPPYPSTLEVKEEEEEKEEEGSKEKKGDKKKHTLLDWLIEAYEKCHEIIDVEEEEIEEEEEIKNEDGKESPIESTMKKRRKEEEEKEEESEEEYLTADNIDRFMRERPSVIPKEILREKRRSLQDAGITDFELQNHYTVNELSVFVKEKIGEGRRLKKAECIRAILNYHRIVMKKESSAFVDTEQSPSEVV</sequence>
<feature type="compositionally biased region" description="Acidic residues" evidence="1">
    <location>
        <begin position="276"/>
        <end position="287"/>
    </location>
</feature>
<organism evidence="3 4">
    <name type="scientific">Trypanosoma theileri</name>
    <dbReference type="NCBI Taxonomy" id="67003"/>
    <lineage>
        <taxon>Eukaryota</taxon>
        <taxon>Discoba</taxon>
        <taxon>Euglenozoa</taxon>
        <taxon>Kinetoplastea</taxon>
        <taxon>Metakinetoplastina</taxon>
        <taxon>Trypanosomatida</taxon>
        <taxon>Trypanosomatidae</taxon>
        <taxon>Trypanosoma</taxon>
    </lineage>
</organism>
<feature type="region of interest" description="Disordered" evidence="1">
    <location>
        <begin position="245"/>
        <end position="291"/>
    </location>
</feature>
<gene>
    <name evidence="3" type="ORF">TM35_000093090</name>
</gene>
<name>A0A1X0P158_9TRYP</name>
<dbReference type="OrthoDB" id="273211at2759"/>
<feature type="signal peptide" evidence="2">
    <location>
        <begin position="1"/>
        <end position="24"/>
    </location>
</feature>
<proteinExistence type="predicted"/>
<dbReference type="RefSeq" id="XP_028884325.1">
    <property type="nucleotide sequence ID" value="XM_029024548.1"/>
</dbReference>